<dbReference type="EMBL" id="BAABRT010000001">
    <property type="protein sequence ID" value="GAA5523481.1"/>
    <property type="molecule type" value="Genomic_DNA"/>
</dbReference>
<reference evidence="1 2" key="1">
    <citation type="submission" date="2024-02" db="EMBL/GenBank/DDBJ databases">
        <title>Microbulbifer aestuariivivens NBRC 112533.</title>
        <authorList>
            <person name="Ichikawa N."/>
            <person name="Katano-Makiyama Y."/>
            <person name="Hidaka K."/>
        </authorList>
    </citation>
    <scope>NUCLEOTIDE SEQUENCE [LARGE SCALE GENOMIC DNA]</scope>
    <source>
        <strain evidence="1 2">NBRC 112533</strain>
    </source>
</reference>
<protein>
    <recommendedName>
        <fullName evidence="3">PasA protein</fullName>
    </recommendedName>
</protein>
<proteinExistence type="predicted"/>
<dbReference type="InterPro" id="IPR046493">
    <property type="entry name" value="DUF6586"/>
</dbReference>
<evidence type="ECO:0000313" key="1">
    <source>
        <dbReference type="EMBL" id="GAA5523481.1"/>
    </source>
</evidence>
<accession>A0ABP9WN13</accession>
<comment type="caution">
    <text evidence="1">The sequence shown here is derived from an EMBL/GenBank/DDBJ whole genome shotgun (WGS) entry which is preliminary data.</text>
</comment>
<evidence type="ECO:0008006" key="3">
    <source>
        <dbReference type="Google" id="ProtNLM"/>
    </source>
</evidence>
<sequence length="164" mass="18248">MSNPYTGAVAAALRKATLLGDITPAGDLQAQALFEARLLELWRAYQAFLAELAFQLQLGGEPDSPKMLSQMAHSQNKGCGEALELEGLLEDPESWLSTLEAAWQALWQFRTGQRQRRGAASATLIPLMEVGQRPVEPLSRSQLENWQQGLTELIQRQRTNTAEW</sequence>
<name>A0ABP9WN13_9GAMM</name>
<gene>
    <name evidence="1" type="ORF">Maes01_00026</name>
</gene>
<dbReference type="Pfam" id="PF20227">
    <property type="entry name" value="DUF6586"/>
    <property type="match status" value="1"/>
</dbReference>
<dbReference type="RefSeq" id="WP_345547663.1">
    <property type="nucleotide sequence ID" value="NZ_BAABRT010000001.1"/>
</dbReference>
<evidence type="ECO:0000313" key="2">
    <source>
        <dbReference type="Proteomes" id="UP001408594"/>
    </source>
</evidence>
<organism evidence="1 2">
    <name type="scientific">Microbulbifer aestuariivivens</name>
    <dbReference type="NCBI Taxonomy" id="1908308"/>
    <lineage>
        <taxon>Bacteria</taxon>
        <taxon>Pseudomonadati</taxon>
        <taxon>Pseudomonadota</taxon>
        <taxon>Gammaproteobacteria</taxon>
        <taxon>Cellvibrionales</taxon>
        <taxon>Microbulbiferaceae</taxon>
        <taxon>Microbulbifer</taxon>
    </lineage>
</organism>
<keyword evidence="2" id="KW-1185">Reference proteome</keyword>
<dbReference type="Proteomes" id="UP001408594">
    <property type="component" value="Unassembled WGS sequence"/>
</dbReference>